<evidence type="ECO:0000313" key="1">
    <source>
        <dbReference type="EMBL" id="OHE90746.1"/>
    </source>
</evidence>
<protein>
    <submittedName>
        <fullName evidence="1">Uncharacterized protein</fullName>
    </submittedName>
</protein>
<dbReference type="OrthoDB" id="4823476at2759"/>
<keyword evidence="2" id="KW-1185">Reference proteome</keyword>
<dbReference type="Proteomes" id="UP000176998">
    <property type="component" value="Unassembled WGS sequence"/>
</dbReference>
<dbReference type="AlphaFoldDB" id="A0A1G4ANR5"/>
<sequence>MCFYRATVYECMHSELGKKVTDCKKQQDILAYTEGNVRTCSERQVHSMNRVRKAGTCVKCQRLDDLKSRTRNAFKSLKENLEKRKTFDDGSGDDGSKAHETFEAVETPKISLTNDELDDENISLKVKTLETSKSCHEASETDDQSTNVAKYFDAGGNSGLSSLMNKSEEASRFCKPCD</sequence>
<comment type="caution">
    <text evidence="1">The sequence shown here is derived from an EMBL/GenBank/DDBJ whole genome shotgun (WGS) entry which is preliminary data.</text>
</comment>
<reference evidence="1 2" key="1">
    <citation type="submission" date="2016-09" db="EMBL/GenBank/DDBJ databases">
        <authorList>
            <person name="Capua I."/>
            <person name="De Benedictis P."/>
            <person name="Joannis T."/>
            <person name="Lombin L.H."/>
            <person name="Cattoli G."/>
        </authorList>
    </citation>
    <scope>NUCLEOTIDE SEQUENCE [LARGE SCALE GENOMIC DNA]</scope>
    <source>
        <strain evidence="1 2">IMI 309357</strain>
    </source>
</reference>
<dbReference type="GeneID" id="34567093"/>
<gene>
    <name evidence="1" type="ORF">CORC01_13969</name>
</gene>
<accession>A0A1G4ANR5</accession>
<proteinExistence type="predicted"/>
<organism evidence="1 2">
    <name type="scientific">Colletotrichum orchidophilum</name>
    <dbReference type="NCBI Taxonomy" id="1209926"/>
    <lineage>
        <taxon>Eukaryota</taxon>
        <taxon>Fungi</taxon>
        <taxon>Dikarya</taxon>
        <taxon>Ascomycota</taxon>
        <taxon>Pezizomycotina</taxon>
        <taxon>Sordariomycetes</taxon>
        <taxon>Hypocreomycetidae</taxon>
        <taxon>Glomerellales</taxon>
        <taxon>Glomerellaceae</taxon>
        <taxon>Colletotrichum</taxon>
    </lineage>
</organism>
<evidence type="ECO:0000313" key="2">
    <source>
        <dbReference type="Proteomes" id="UP000176998"/>
    </source>
</evidence>
<dbReference type="RefSeq" id="XP_022467921.1">
    <property type="nucleotide sequence ID" value="XM_022625583.1"/>
</dbReference>
<dbReference type="EMBL" id="MJBS01000226">
    <property type="protein sequence ID" value="OHE90746.1"/>
    <property type="molecule type" value="Genomic_DNA"/>
</dbReference>
<name>A0A1G4ANR5_9PEZI</name>